<sequence>MGFCCRLLKPPSNDRYHLPQVRSRNNPSRLLLIAPVLFSASSRILNRARPAERLSCSPSQWHVGQAGACIGTITGVPDVNVTLTCLEGGVNVSVAANVTNGQGDFSITSGVSFAQLGVLLTGECQVRARVPRLPVVRSTSTSLISVPLGNIQAPVNLTTVVVGDDVVTFVAFIGRIIASFN</sequence>
<comment type="caution">
    <text evidence="1">The sequence shown here is derived from an EMBL/GenBank/DDBJ whole genome shotgun (WGS) entry which is preliminary data.</text>
</comment>
<name>A0ABU6WLJ5_9FABA</name>
<reference evidence="1 2" key="1">
    <citation type="journal article" date="2023" name="Plants (Basel)">
        <title>Bridging the Gap: Combining Genomics and Transcriptomics Approaches to Understand Stylosanthes scabra, an Orphan Legume from the Brazilian Caatinga.</title>
        <authorList>
            <person name="Ferreira-Neto J.R.C."/>
            <person name="da Silva M.D."/>
            <person name="Binneck E."/>
            <person name="de Melo N.F."/>
            <person name="da Silva R.H."/>
            <person name="de Melo A.L.T.M."/>
            <person name="Pandolfi V."/>
            <person name="Bustamante F.O."/>
            <person name="Brasileiro-Vidal A.C."/>
            <person name="Benko-Iseppon A.M."/>
        </authorList>
    </citation>
    <scope>NUCLEOTIDE SEQUENCE [LARGE SCALE GENOMIC DNA]</scope>
    <source>
        <tissue evidence="1">Leaves</tissue>
    </source>
</reference>
<accession>A0ABU6WLJ5</accession>
<organism evidence="1 2">
    <name type="scientific">Stylosanthes scabra</name>
    <dbReference type="NCBI Taxonomy" id="79078"/>
    <lineage>
        <taxon>Eukaryota</taxon>
        <taxon>Viridiplantae</taxon>
        <taxon>Streptophyta</taxon>
        <taxon>Embryophyta</taxon>
        <taxon>Tracheophyta</taxon>
        <taxon>Spermatophyta</taxon>
        <taxon>Magnoliopsida</taxon>
        <taxon>eudicotyledons</taxon>
        <taxon>Gunneridae</taxon>
        <taxon>Pentapetalae</taxon>
        <taxon>rosids</taxon>
        <taxon>fabids</taxon>
        <taxon>Fabales</taxon>
        <taxon>Fabaceae</taxon>
        <taxon>Papilionoideae</taxon>
        <taxon>50 kb inversion clade</taxon>
        <taxon>dalbergioids sensu lato</taxon>
        <taxon>Dalbergieae</taxon>
        <taxon>Pterocarpus clade</taxon>
        <taxon>Stylosanthes</taxon>
    </lineage>
</organism>
<dbReference type="Proteomes" id="UP001341840">
    <property type="component" value="Unassembled WGS sequence"/>
</dbReference>
<protein>
    <submittedName>
        <fullName evidence="1">Uncharacterized protein</fullName>
    </submittedName>
</protein>
<proteinExistence type="predicted"/>
<dbReference type="EMBL" id="JASCZI010181864">
    <property type="protein sequence ID" value="MED6186164.1"/>
    <property type="molecule type" value="Genomic_DNA"/>
</dbReference>
<keyword evidence="2" id="KW-1185">Reference proteome</keyword>
<gene>
    <name evidence="1" type="ORF">PIB30_064161</name>
</gene>
<evidence type="ECO:0000313" key="1">
    <source>
        <dbReference type="EMBL" id="MED6186164.1"/>
    </source>
</evidence>
<evidence type="ECO:0000313" key="2">
    <source>
        <dbReference type="Proteomes" id="UP001341840"/>
    </source>
</evidence>